<accession>A0A2S0WN48</accession>
<dbReference type="KEGG" id="aez:C3E78_11480"/>
<dbReference type="AlphaFoldDB" id="A0A2S0WN48"/>
<dbReference type="Proteomes" id="UP000244384">
    <property type="component" value="Chromosome"/>
</dbReference>
<keyword evidence="2" id="KW-1185">Reference proteome</keyword>
<evidence type="ECO:0000313" key="1">
    <source>
        <dbReference type="EMBL" id="AWB92773.1"/>
    </source>
</evidence>
<dbReference type="OrthoDB" id="3822725at2"/>
<dbReference type="EMBL" id="CP026952">
    <property type="protein sequence ID" value="AWB92773.1"/>
    <property type="molecule type" value="Genomic_DNA"/>
</dbReference>
<proteinExistence type="predicted"/>
<accession>A0A5F2EVV8</accession>
<dbReference type="RefSeq" id="WP_108578488.1">
    <property type="nucleotide sequence ID" value="NZ_CP026952.1"/>
</dbReference>
<gene>
    <name evidence="1" type="ORF">C3E78_11480</name>
</gene>
<sequence>MSTAVATIDTTRPAVPFGRLARVEIRKMFDTRSGFWLMLSTGILLALTVGITLLVVALDDGTSISASDFSSILTIPLSILLPVFAIVTVTSEWGQRSHLSLFTLEPRRGRVIGAKLVSVLVLAIGTIVLALVLGAVANVVGAAIGGYDVIWNLDVSNILWTVALQLAYFLMAFALSMVFLSSPGTIVVFYVFALLLPFMVYPPLFFAFDWAKDIIPWIDFNYAANPLISGEDFAGDPVDVGALQYAQFAVTLLLWIGVPGAIGLRRVLTTEVK</sequence>
<organism evidence="1 2">
    <name type="scientific">Aeromicrobium chenweiae</name>
    <dbReference type="NCBI Taxonomy" id="2079793"/>
    <lineage>
        <taxon>Bacteria</taxon>
        <taxon>Bacillati</taxon>
        <taxon>Actinomycetota</taxon>
        <taxon>Actinomycetes</taxon>
        <taxon>Propionibacteriales</taxon>
        <taxon>Nocardioidaceae</taxon>
        <taxon>Aeromicrobium</taxon>
    </lineage>
</organism>
<reference evidence="2" key="1">
    <citation type="submission" date="2018-01" db="EMBL/GenBank/DDBJ databases">
        <authorList>
            <person name="Li J."/>
        </authorList>
    </citation>
    <scope>NUCLEOTIDE SEQUENCE [LARGE SCALE GENOMIC DNA]</scope>
    <source>
        <strain evidence="2">592</strain>
    </source>
</reference>
<name>A0A2S0WN48_9ACTN</name>
<evidence type="ECO:0000313" key="2">
    <source>
        <dbReference type="Proteomes" id="UP000244384"/>
    </source>
</evidence>
<protein>
    <submittedName>
        <fullName evidence="1">ABC transporter permease</fullName>
    </submittedName>
</protein>